<protein>
    <submittedName>
        <fullName evidence="1">Uncharacterized protein</fullName>
    </submittedName>
</protein>
<proteinExistence type="predicted"/>
<evidence type="ECO:0000313" key="1">
    <source>
        <dbReference type="EMBL" id="EGE86447.2"/>
    </source>
</evidence>
<dbReference type="HOGENOM" id="CLU_894204_0_0_1"/>
<accession>F2TT84</accession>
<feature type="non-terminal residue" evidence="1">
    <location>
        <position position="1"/>
    </location>
</feature>
<reference evidence="1" key="1">
    <citation type="submission" date="2010-03" db="EMBL/GenBank/DDBJ databases">
        <title>Annotation of Blastomyces dermatitidis strain ATCC 18188.</title>
        <authorList>
            <consortium name="The Broad Institute Genome Sequencing Platform"/>
            <consortium name="Broad Institute Genome Sequencing Center for Infectious Disease."/>
            <person name="Cuomo C."/>
            <person name="Klein B."/>
            <person name="Sullivan T."/>
            <person name="Heitman J."/>
            <person name="Young S."/>
            <person name="Zeng Q."/>
            <person name="Gargeya S."/>
            <person name="Alvarado L."/>
            <person name="Berlin A.M."/>
            <person name="Chapman S.B."/>
            <person name="Chen Z."/>
            <person name="Freedman E."/>
            <person name="Gellesch M."/>
            <person name="Goldberg J."/>
            <person name="Griggs A."/>
            <person name="Gujja S."/>
            <person name="Heilman E."/>
            <person name="Heiman D."/>
            <person name="Howarth C."/>
            <person name="Mehta T."/>
            <person name="Neiman D."/>
            <person name="Pearson M."/>
            <person name="Roberts A."/>
            <person name="Saif S."/>
            <person name="Shea T."/>
            <person name="Shenoy N."/>
            <person name="Sisk P."/>
            <person name="Stolte C."/>
            <person name="Sykes S."/>
            <person name="White J."/>
            <person name="Yandava C."/>
            <person name="Haas B."/>
            <person name="Nusbaum C."/>
            <person name="Birren B."/>
        </authorList>
    </citation>
    <scope>NUCLEOTIDE SEQUENCE [LARGE SCALE GENOMIC DNA]</scope>
    <source>
        <strain evidence="1">ATCC 18188</strain>
    </source>
</reference>
<gene>
    <name evidence="1" type="ORF">BDDG_09392</name>
</gene>
<dbReference type="AlphaFoldDB" id="F2TT84"/>
<organism evidence="1">
    <name type="scientific">Ajellomyces dermatitidis (strain ATCC 18188 / CBS 674.68)</name>
    <name type="common">Blastomyces dermatitidis</name>
    <dbReference type="NCBI Taxonomy" id="653446"/>
    <lineage>
        <taxon>Eukaryota</taxon>
        <taxon>Fungi</taxon>
        <taxon>Dikarya</taxon>
        <taxon>Ascomycota</taxon>
        <taxon>Pezizomycotina</taxon>
        <taxon>Eurotiomycetes</taxon>
        <taxon>Eurotiomycetidae</taxon>
        <taxon>Onygenales</taxon>
        <taxon>Ajellomycetaceae</taxon>
        <taxon>Blastomyces</taxon>
    </lineage>
</organism>
<name>F2TT84_AJEDA</name>
<dbReference type="EMBL" id="GG749549">
    <property type="protein sequence ID" value="EGE86447.2"/>
    <property type="molecule type" value="Genomic_DNA"/>
</dbReference>
<sequence>MLGVPGVDRPFYQQCADIPLIARHAIRYKAIQSSRKMLAGSCLTSFVCTSLTRQTHSPLSGCKRQKTSSCIVWTAPERRLLFQQLQSFYKSSTNVRELLAPEKAQGLPSDWGFSGFIKTAAHQVLDEIPFMKAEEFHGPLFRRLGIGIIINSHPCIKGEQIFHLCHNHWSCIIRDLSSTFNTKPQENHRDYLLKSELLAVTSIFYHQMNEMEWLSEEGRYMPKLIYKEGFLIVCSPPLVFVPPYLQPIGNVPNTHLDTEGYIQP</sequence>
<dbReference type="Proteomes" id="UP000007802">
    <property type="component" value="Unassembled WGS sequence"/>
</dbReference>